<dbReference type="AlphaFoldDB" id="A0A380FCZ4"/>
<dbReference type="SUPFAM" id="SSF51730">
    <property type="entry name" value="FAD-linked oxidoreductase"/>
    <property type="match status" value="1"/>
</dbReference>
<dbReference type="GO" id="GO:0008168">
    <property type="term" value="F:methyltransferase activity"/>
    <property type="evidence" value="ECO:0007669"/>
    <property type="project" value="UniProtKB-KW"/>
</dbReference>
<proteinExistence type="predicted"/>
<dbReference type="Proteomes" id="UP000255277">
    <property type="component" value="Unassembled WGS sequence"/>
</dbReference>
<sequence>MPGASNVYDVNSKGLTEIALRFNQGINTDGDALKVNTNFNIAGAFDPNVRKLDGAVRRLERKLESGMNYFITQPVYSAEKIKEVYEATKHLDAPFFYRHHACNKL</sequence>
<gene>
    <name evidence="2" type="ORF">NCTC12195_00612</name>
</gene>
<evidence type="ECO:0000256" key="1">
    <source>
        <dbReference type="ARBA" id="ARBA00023002"/>
    </source>
</evidence>
<evidence type="ECO:0000313" key="2">
    <source>
        <dbReference type="EMBL" id="SUM31206.1"/>
    </source>
</evidence>
<dbReference type="EMBL" id="UHDK01000001">
    <property type="protein sequence ID" value="SUM31206.1"/>
    <property type="molecule type" value="Genomic_DNA"/>
</dbReference>
<dbReference type="EC" id="2.1.1.10" evidence="2"/>
<keyword evidence="1" id="KW-0560">Oxidoreductase</keyword>
<organism evidence="2 3">
    <name type="scientific">Staphylococcus gallinarum</name>
    <dbReference type="NCBI Taxonomy" id="1293"/>
    <lineage>
        <taxon>Bacteria</taxon>
        <taxon>Bacillati</taxon>
        <taxon>Bacillota</taxon>
        <taxon>Bacilli</taxon>
        <taxon>Bacillales</taxon>
        <taxon>Staphylococcaceae</taxon>
        <taxon>Staphylococcus</taxon>
    </lineage>
</organism>
<keyword evidence="2" id="KW-0808">Transferase</keyword>
<dbReference type="GO" id="GO:0032259">
    <property type="term" value="P:methylation"/>
    <property type="evidence" value="ECO:0007669"/>
    <property type="project" value="UniProtKB-KW"/>
</dbReference>
<dbReference type="InterPro" id="IPR029041">
    <property type="entry name" value="FAD-linked_oxidoreductase-like"/>
</dbReference>
<protein>
    <submittedName>
        <fullName evidence="2">Bifunctional homocysteine S-methyltransferase/5,10-methylenetetrahydrofolate reductase</fullName>
        <ecNumber evidence="2">2.1.1.10</ecNumber>
    </submittedName>
</protein>
<reference evidence="2 3" key="1">
    <citation type="submission" date="2018-06" db="EMBL/GenBank/DDBJ databases">
        <authorList>
            <consortium name="Pathogen Informatics"/>
            <person name="Doyle S."/>
        </authorList>
    </citation>
    <scope>NUCLEOTIDE SEQUENCE [LARGE SCALE GENOMIC DNA]</scope>
    <source>
        <strain evidence="2 3">NCTC12195</strain>
    </source>
</reference>
<keyword evidence="2" id="KW-0489">Methyltransferase</keyword>
<dbReference type="GO" id="GO:0016491">
    <property type="term" value="F:oxidoreductase activity"/>
    <property type="evidence" value="ECO:0007669"/>
    <property type="project" value="UniProtKB-KW"/>
</dbReference>
<name>A0A380FCZ4_STAGA</name>
<dbReference type="Gene3D" id="3.20.20.220">
    <property type="match status" value="1"/>
</dbReference>
<accession>A0A380FCZ4</accession>
<evidence type="ECO:0000313" key="3">
    <source>
        <dbReference type="Proteomes" id="UP000255277"/>
    </source>
</evidence>